<dbReference type="SUPFAM" id="SSF160904">
    <property type="entry name" value="Jann2411-like"/>
    <property type="match status" value="1"/>
</dbReference>
<reference evidence="2 3" key="1">
    <citation type="submission" date="2017-02" db="EMBL/GenBank/DDBJ databases">
        <authorList>
            <person name="Peterson S.W."/>
        </authorList>
    </citation>
    <scope>NUCLEOTIDE SEQUENCE [LARGE SCALE GENOMIC DNA]</scope>
    <source>
        <strain evidence="2 3">DSM 25262</strain>
    </source>
</reference>
<dbReference type="Pfam" id="PF07336">
    <property type="entry name" value="ABATE"/>
    <property type="match status" value="1"/>
</dbReference>
<gene>
    <name evidence="2" type="ORF">SAMN05660236_2347</name>
</gene>
<name>A0A1T5KLS5_9BACT</name>
<evidence type="ECO:0000313" key="3">
    <source>
        <dbReference type="Proteomes" id="UP000190961"/>
    </source>
</evidence>
<dbReference type="AlphaFoldDB" id="A0A1T5KLS5"/>
<keyword evidence="3" id="KW-1185">Reference proteome</keyword>
<dbReference type="OrthoDB" id="123307at2"/>
<accession>A0A1T5KLS5</accession>
<dbReference type="EMBL" id="FUZU01000001">
    <property type="protein sequence ID" value="SKC64687.1"/>
    <property type="molecule type" value="Genomic_DNA"/>
</dbReference>
<dbReference type="STRING" id="688867.SAMN05660236_2347"/>
<dbReference type="InterPro" id="IPR010852">
    <property type="entry name" value="ABATE"/>
</dbReference>
<protein>
    <submittedName>
        <fullName evidence="2">Conserved protein containing a Zn-ribbon-like motif, possibly RNA-binding</fullName>
    </submittedName>
</protein>
<sequence>MRTLENLQLDGGCLAFDFINTVNTRKPAPEFEYLKTFEDFLKWSAKAGALRGKRLQAIRKYTAAKQRLASVQLGDVIDVRENLYQLFSAIAAGKSPDETAVNTFNERLSIAFQKIVIHVNASTTVVQFNSDEVSVEEPLNIIMKSAFDILTGEDFHRIKECPRCGWIFLDTSKNGTRRWCDMKVCGSREKALEYYHRKTKNS</sequence>
<dbReference type="InterPro" id="IPR021005">
    <property type="entry name" value="Znf_CGNR"/>
</dbReference>
<dbReference type="PANTHER" id="PTHR35525">
    <property type="entry name" value="BLL6575 PROTEIN"/>
    <property type="match status" value="1"/>
</dbReference>
<dbReference type="Proteomes" id="UP000190961">
    <property type="component" value="Unassembled WGS sequence"/>
</dbReference>
<evidence type="ECO:0000313" key="2">
    <source>
        <dbReference type="EMBL" id="SKC64687.1"/>
    </source>
</evidence>
<dbReference type="Pfam" id="PF11706">
    <property type="entry name" value="zf-CGNR"/>
    <property type="match status" value="1"/>
</dbReference>
<dbReference type="PANTHER" id="PTHR35525:SF3">
    <property type="entry name" value="BLL6575 PROTEIN"/>
    <property type="match status" value="1"/>
</dbReference>
<proteinExistence type="predicted"/>
<evidence type="ECO:0000259" key="1">
    <source>
        <dbReference type="Pfam" id="PF11706"/>
    </source>
</evidence>
<dbReference type="InterPro" id="IPR023286">
    <property type="entry name" value="ABATE_dom_sf"/>
</dbReference>
<organism evidence="2 3">
    <name type="scientific">Ohtaekwangia koreensis</name>
    <dbReference type="NCBI Taxonomy" id="688867"/>
    <lineage>
        <taxon>Bacteria</taxon>
        <taxon>Pseudomonadati</taxon>
        <taxon>Bacteroidota</taxon>
        <taxon>Cytophagia</taxon>
        <taxon>Cytophagales</taxon>
        <taxon>Fulvivirgaceae</taxon>
        <taxon>Ohtaekwangia</taxon>
    </lineage>
</organism>
<dbReference type="Gene3D" id="1.10.3300.10">
    <property type="entry name" value="Jann2411-like domain"/>
    <property type="match status" value="1"/>
</dbReference>
<dbReference type="RefSeq" id="WP_079686803.1">
    <property type="nucleotide sequence ID" value="NZ_FUZU01000001.1"/>
</dbReference>
<feature type="domain" description="Zinc finger CGNR" evidence="1">
    <location>
        <begin position="157"/>
        <end position="198"/>
    </location>
</feature>